<gene>
    <name evidence="2" type="ORF">BCR43DRAFT_107606</name>
</gene>
<protein>
    <submittedName>
        <fullName evidence="2">Uncharacterized protein</fullName>
    </submittedName>
</protein>
<dbReference type="AlphaFoldDB" id="A0A1X2H1W0"/>
<dbReference type="InParanoid" id="A0A1X2H1W0"/>
<feature type="transmembrane region" description="Helical" evidence="1">
    <location>
        <begin position="12"/>
        <end position="31"/>
    </location>
</feature>
<feature type="transmembrane region" description="Helical" evidence="1">
    <location>
        <begin position="120"/>
        <end position="141"/>
    </location>
</feature>
<evidence type="ECO:0000313" key="3">
    <source>
        <dbReference type="Proteomes" id="UP000242180"/>
    </source>
</evidence>
<comment type="caution">
    <text evidence="2">The sequence shown here is derived from an EMBL/GenBank/DDBJ whole genome shotgun (WGS) entry which is preliminary data.</text>
</comment>
<proteinExistence type="predicted"/>
<dbReference type="EMBL" id="MCGN01000011">
    <property type="protein sequence ID" value="ORY91404.1"/>
    <property type="molecule type" value="Genomic_DNA"/>
</dbReference>
<name>A0A1X2H1W0_SYNRA</name>
<keyword evidence="1" id="KW-0472">Membrane</keyword>
<sequence length="142" mass="16357">MSRRFNATFARTSFLFFFYFFCHNSTIILRLKEMFFWGRGGRKTDQARRGVGQPGMVMTPCRSLSVDAPQIKRGKGRDAKAVPFLSLLCSPYIKQRIDPRIPSVGPLSASSPRNQSSHQITSFSFFSFLYYFLFFSSMLLYS</sequence>
<keyword evidence="3" id="KW-1185">Reference proteome</keyword>
<reference evidence="2 3" key="1">
    <citation type="submission" date="2016-07" db="EMBL/GenBank/DDBJ databases">
        <title>Pervasive Adenine N6-methylation of Active Genes in Fungi.</title>
        <authorList>
            <consortium name="DOE Joint Genome Institute"/>
            <person name="Mondo S.J."/>
            <person name="Dannebaum R.O."/>
            <person name="Kuo R.C."/>
            <person name="Labutti K."/>
            <person name="Haridas S."/>
            <person name="Kuo A."/>
            <person name="Salamov A."/>
            <person name="Ahrendt S.R."/>
            <person name="Lipzen A."/>
            <person name="Sullivan W."/>
            <person name="Andreopoulos W.B."/>
            <person name="Clum A."/>
            <person name="Lindquist E."/>
            <person name="Daum C."/>
            <person name="Ramamoorthy G.K."/>
            <person name="Gryganskyi A."/>
            <person name="Culley D."/>
            <person name="Magnuson J.K."/>
            <person name="James T.Y."/>
            <person name="O'Malley M.A."/>
            <person name="Stajich J.E."/>
            <person name="Spatafora J.W."/>
            <person name="Visel A."/>
            <person name="Grigoriev I.V."/>
        </authorList>
    </citation>
    <scope>NUCLEOTIDE SEQUENCE [LARGE SCALE GENOMIC DNA]</scope>
    <source>
        <strain evidence="2 3">NRRL 2496</strain>
    </source>
</reference>
<accession>A0A1X2H1W0</accession>
<organism evidence="2 3">
    <name type="scientific">Syncephalastrum racemosum</name>
    <name type="common">Filamentous fungus</name>
    <dbReference type="NCBI Taxonomy" id="13706"/>
    <lineage>
        <taxon>Eukaryota</taxon>
        <taxon>Fungi</taxon>
        <taxon>Fungi incertae sedis</taxon>
        <taxon>Mucoromycota</taxon>
        <taxon>Mucoromycotina</taxon>
        <taxon>Mucoromycetes</taxon>
        <taxon>Mucorales</taxon>
        <taxon>Syncephalastraceae</taxon>
        <taxon>Syncephalastrum</taxon>
    </lineage>
</organism>
<keyword evidence="1" id="KW-0812">Transmembrane</keyword>
<keyword evidence="1" id="KW-1133">Transmembrane helix</keyword>
<evidence type="ECO:0000256" key="1">
    <source>
        <dbReference type="SAM" id="Phobius"/>
    </source>
</evidence>
<evidence type="ECO:0000313" key="2">
    <source>
        <dbReference type="EMBL" id="ORY91404.1"/>
    </source>
</evidence>
<dbReference type="Proteomes" id="UP000242180">
    <property type="component" value="Unassembled WGS sequence"/>
</dbReference>